<dbReference type="OrthoDB" id="419598at2759"/>
<dbReference type="PANTHER" id="PTHR43162:SF1">
    <property type="entry name" value="PRESTALK A DIFFERENTIATION PROTEIN A"/>
    <property type="match status" value="1"/>
</dbReference>
<dbReference type="Gene3D" id="3.90.25.10">
    <property type="entry name" value="UDP-galactose 4-epimerase, domain 1"/>
    <property type="match status" value="1"/>
</dbReference>
<reference evidence="2" key="1">
    <citation type="submission" date="2019-04" db="EMBL/GenBank/DDBJ databases">
        <title>Friends and foes A comparative genomics studyof 23 Aspergillus species from section Flavi.</title>
        <authorList>
            <consortium name="DOE Joint Genome Institute"/>
            <person name="Kjaerbolling I."/>
            <person name="Vesth T."/>
            <person name="Frisvad J.C."/>
            <person name="Nybo J.L."/>
            <person name="Theobald S."/>
            <person name="Kildgaard S."/>
            <person name="Isbrandt T."/>
            <person name="Kuo A."/>
            <person name="Sato A."/>
            <person name="Lyhne E.K."/>
            <person name="Kogle M.E."/>
            <person name="Wiebenga A."/>
            <person name="Kun R.S."/>
            <person name="Lubbers R.J."/>
            <person name="Makela M.R."/>
            <person name="Barry K."/>
            <person name="Chovatia M."/>
            <person name="Clum A."/>
            <person name="Daum C."/>
            <person name="Haridas S."/>
            <person name="He G."/>
            <person name="LaButti K."/>
            <person name="Lipzen A."/>
            <person name="Mondo S."/>
            <person name="Riley R."/>
            <person name="Salamov A."/>
            <person name="Simmons B.A."/>
            <person name="Magnuson J.K."/>
            <person name="Henrissat B."/>
            <person name="Mortensen U.H."/>
            <person name="Larsen T.O."/>
            <person name="Devries R.P."/>
            <person name="Grigoriev I.V."/>
            <person name="Machida M."/>
            <person name="Baker S.E."/>
            <person name="Andersen M.R."/>
        </authorList>
    </citation>
    <scope>NUCLEOTIDE SEQUENCE [LARGE SCALE GENOMIC DNA]</scope>
    <source>
        <strain evidence="2">IBT 14317</strain>
    </source>
</reference>
<sequence>MHIAILPASPKTAQATIRTLLNINKQDIHIKAFYRDLSRVPASFLSHPNFHAVKGDVGDANTLDLTGIDAVLVITPPVYDGSDYLEHARLVSQNTRTAIQKAGVKRVVLLSSAGAEHESGTGEILTNHTAETILRDSAPEVVLARCAYFMENWATGVATVRSETPHLYSCIVPRDFGVPMVAAKDMARAFVDYLLASRIPESPFVVEVQGPREYTSVDVQRAFEEAIGKEVELRLVQGEDLLQFFGAFLPKNTAEGFVEMTRAFLPGGVMHKAGAWGDRPVWKGETELRDVVRELCEGSDE</sequence>
<protein>
    <submittedName>
        <fullName evidence="2">NAD(P)-binding protein</fullName>
    </submittedName>
</protein>
<dbReference type="AlphaFoldDB" id="A0A5N7CBJ4"/>
<gene>
    <name evidence="2" type="ORF">BDV23DRAFT_70147</name>
</gene>
<dbReference type="EMBL" id="ML735245">
    <property type="protein sequence ID" value="KAE8391516.1"/>
    <property type="molecule type" value="Genomic_DNA"/>
</dbReference>
<name>A0A5N7CBJ4_PETAA</name>
<dbReference type="InterPro" id="IPR036291">
    <property type="entry name" value="NAD(P)-bd_dom_sf"/>
</dbReference>
<dbReference type="Gene3D" id="3.40.50.720">
    <property type="entry name" value="NAD(P)-binding Rossmann-like Domain"/>
    <property type="match status" value="1"/>
</dbReference>
<accession>A0A5N7CBJ4</accession>
<proteinExistence type="predicted"/>
<dbReference type="Pfam" id="PF13460">
    <property type="entry name" value="NAD_binding_10"/>
    <property type="match status" value="1"/>
</dbReference>
<dbReference type="SUPFAM" id="SSF51735">
    <property type="entry name" value="NAD(P)-binding Rossmann-fold domains"/>
    <property type="match status" value="1"/>
</dbReference>
<dbReference type="PANTHER" id="PTHR43162">
    <property type="match status" value="1"/>
</dbReference>
<organism evidence="2">
    <name type="scientific">Petromyces alliaceus</name>
    <name type="common">Aspergillus alliaceus</name>
    <dbReference type="NCBI Taxonomy" id="209559"/>
    <lineage>
        <taxon>Eukaryota</taxon>
        <taxon>Fungi</taxon>
        <taxon>Dikarya</taxon>
        <taxon>Ascomycota</taxon>
        <taxon>Pezizomycotina</taxon>
        <taxon>Eurotiomycetes</taxon>
        <taxon>Eurotiomycetidae</taxon>
        <taxon>Eurotiales</taxon>
        <taxon>Aspergillaceae</taxon>
        <taxon>Aspergillus</taxon>
        <taxon>Aspergillus subgen. Circumdati</taxon>
    </lineage>
</organism>
<dbReference type="InterPro" id="IPR016040">
    <property type="entry name" value="NAD(P)-bd_dom"/>
</dbReference>
<evidence type="ECO:0000259" key="1">
    <source>
        <dbReference type="Pfam" id="PF13460"/>
    </source>
</evidence>
<evidence type="ECO:0000313" key="2">
    <source>
        <dbReference type="EMBL" id="KAE8391516.1"/>
    </source>
</evidence>
<dbReference type="InterPro" id="IPR051604">
    <property type="entry name" value="Ergot_Alk_Oxidoreductase"/>
</dbReference>
<dbReference type="Proteomes" id="UP000326877">
    <property type="component" value="Unassembled WGS sequence"/>
</dbReference>
<feature type="domain" description="NAD(P)-binding" evidence="1">
    <location>
        <begin position="9"/>
        <end position="166"/>
    </location>
</feature>